<keyword evidence="2" id="KW-1185">Reference proteome</keyword>
<dbReference type="PaxDb" id="3708-A0A078IAR7"/>
<reference evidence="1 2" key="1">
    <citation type="journal article" date="2014" name="Science">
        <title>Plant genetics. Early allopolyploid evolution in the post-Neolithic Brassica napus oilseed genome.</title>
        <authorList>
            <person name="Chalhoub B."/>
            <person name="Denoeud F."/>
            <person name="Liu S."/>
            <person name="Parkin I.A."/>
            <person name="Tang H."/>
            <person name="Wang X."/>
            <person name="Chiquet J."/>
            <person name="Belcram H."/>
            <person name="Tong C."/>
            <person name="Samans B."/>
            <person name="Correa M."/>
            <person name="Da Silva C."/>
            <person name="Just J."/>
            <person name="Falentin C."/>
            <person name="Koh C.S."/>
            <person name="Le Clainche I."/>
            <person name="Bernard M."/>
            <person name="Bento P."/>
            <person name="Noel B."/>
            <person name="Labadie K."/>
            <person name="Alberti A."/>
            <person name="Charles M."/>
            <person name="Arnaud D."/>
            <person name="Guo H."/>
            <person name="Daviaud C."/>
            <person name="Alamery S."/>
            <person name="Jabbari K."/>
            <person name="Zhao M."/>
            <person name="Edger P.P."/>
            <person name="Chelaifa H."/>
            <person name="Tack D."/>
            <person name="Lassalle G."/>
            <person name="Mestiri I."/>
            <person name="Schnel N."/>
            <person name="Le Paslier M.C."/>
            <person name="Fan G."/>
            <person name="Renault V."/>
            <person name="Bayer P.E."/>
            <person name="Golicz A.A."/>
            <person name="Manoli S."/>
            <person name="Lee T.H."/>
            <person name="Thi V.H."/>
            <person name="Chalabi S."/>
            <person name="Hu Q."/>
            <person name="Fan C."/>
            <person name="Tollenaere R."/>
            <person name="Lu Y."/>
            <person name="Battail C."/>
            <person name="Shen J."/>
            <person name="Sidebottom C.H."/>
            <person name="Wang X."/>
            <person name="Canaguier A."/>
            <person name="Chauveau A."/>
            <person name="Berard A."/>
            <person name="Deniot G."/>
            <person name="Guan M."/>
            <person name="Liu Z."/>
            <person name="Sun F."/>
            <person name="Lim Y.P."/>
            <person name="Lyons E."/>
            <person name="Town C.D."/>
            <person name="Bancroft I."/>
            <person name="Wang X."/>
            <person name="Meng J."/>
            <person name="Ma J."/>
            <person name="Pires J.C."/>
            <person name="King G.J."/>
            <person name="Brunel D."/>
            <person name="Delourme R."/>
            <person name="Renard M."/>
            <person name="Aury J.M."/>
            <person name="Adams K.L."/>
            <person name="Batley J."/>
            <person name="Snowdon R.J."/>
            <person name="Tost J."/>
            <person name="Edwards D."/>
            <person name="Zhou Y."/>
            <person name="Hua W."/>
            <person name="Sharpe A.G."/>
            <person name="Paterson A.H."/>
            <person name="Guan C."/>
            <person name="Wincker P."/>
        </authorList>
    </citation>
    <scope>NUCLEOTIDE SEQUENCE [LARGE SCALE GENOMIC DNA]</scope>
    <source>
        <strain evidence="2">cv. Darmor-bzh</strain>
    </source>
</reference>
<proteinExistence type="predicted"/>
<name>A0A078IAR7_BRANA</name>
<sequence>MASSLLTSSGMIPTTGCPVILTLWFCLPDPSV</sequence>
<organism evidence="1 2">
    <name type="scientific">Brassica napus</name>
    <name type="common">Rape</name>
    <dbReference type="NCBI Taxonomy" id="3708"/>
    <lineage>
        <taxon>Eukaryota</taxon>
        <taxon>Viridiplantae</taxon>
        <taxon>Streptophyta</taxon>
        <taxon>Embryophyta</taxon>
        <taxon>Tracheophyta</taxon>
        <taxon>Spermatophyta</taxon>
        <taxon>Magnoliopsida</taxon>
        <taxon>eudicotyledons</taxon>
        <taxon>Gunneridae</taxon>
        <taxon>Pentapetalae</taxon>
        <taxon>rosids</taxon>
        <taxon>malvids</taxon>
        <taxon>Brassicales</taxon>
        <taxon>Brassicaceae</taxon>
        <taxon>Brassiceae</taxon>
        <taxon>Brassica</taxon>
    </lineage>
</organism>
<evidence type="ECO:0000313" key="2">
    <source>
        <dbReference type="Proteomes" id="UP000028999"/>
    </source>
</evidence>
<gene>
    <name evidence="1" type="primary">BnaA02g33050D</name>
    <name evidence="1" type="ORF">GSBRNA2T00086418001</name>
</gene>
<evidence type="ECO:0000313" key="1">
    <source>
        <dbReference type="EMBL" id="CDY46941.1"/>
    </source>
</evidence>
<accession>A0A078IAR7</accession>
<protein>
    <submittedName>
        <fullName evidence="1">BnaA02g33050D protein</fullName>
    </submittedName>
</protein>
<dbReference type="AlphaFoldDB" id="A0A078IAR7"/>
<dbReference type="Gramene" id="CDY46941">
    <property type="protein sequence ID" value="CDY46941"/>
    <property type="gene ID" value="GSBRNA2T00086418001"/>
</dbReference>
<dbReference type="EMBL" id="LK032692">
    <property type="protein sequence ID" value="CDY46941.1"/>
    <property type="molecule type" value="Genomic_DNA"/>
</dbReference>
<dbReference type="Proteomes" id="UP000028999">
    <property type="component" value="Unassembled WGS sequence"/>
</dbReference>